<sequence>MLYLYMVVSVFQENATFFLRVMALCLIEGGRGERGSQCDFLHI</sequence>
<reference evidence="2" key="1">
    <citation type="submission" date="2016-01" db="EMBL/GenBank/DDBJ databases">
        <authorList>
            <person name="Mitreva M."/>
            <person name="Pepin K.H."/>
            <person name="Mihindukulasuriya K.A."/>
            <person name="Fulton R."/>
            <person name="Fronick C."/>
            <person name="O'Laughlin M."/>
            <person name="Miner T."/>
            <person name="Herter B."/>
            <person name="Rosa B.A."/>
            <person name="Cordes M."/>
            <person name="Tomlinson C."/>
            <person name="Wollam A."/>
            <person name="Palsikar V.B."/>
            <person name="Mardis E.R."/>
            <person name="Wilson R.K."/>
        </authorList>
    </citation>
    <scope>NUCLEOTIDE SEQUENCE [LARGE SCALE GENOMIC DNA]</scope>
    <source>
        <strain evidence="2">KA00683</strain>
    </source>
</reference>
<evidence type="ECO:0000313" key="1">
    <source>
        <dbReference type="EMBL" id="KXB76995.1"/>
    </source>
</evidence>
<proteinExistence type="predicted"/>
<dbReference type="EMBL" id="LSDK01000050">
    <property type="protein sequence ID" value="KXB76995.1"/>
    <property type="molecule type" value="Genomic_DNA"/>
</dbReference>
<evidence type="ECO:0000313" key="2">
    <source>
        <dbReference type="Proteomes" id="UP000070224"/>
    </source>
</evidence>
<comment type="caution">
    <text evidence="1">The sequence shown here is derived from an EMBL/GenBank/DDBJ whole genome shotgun (WGS) entry which is preliminary data.</text>
</comment>
<keyword evidence="2" id="KW-1185">Reference proteome</keyword>
<protein>
    <submittedName>
        <fullName evidence="1">Uncharacterized protein</fullName>
    </submittedName>
</protein>
<name>A0A134BAQ1_9PORP</name>
<gene>
    <name evidence="1" type="ORF">HMPREF3185_00650</name>
</gene>
<dbReference type="AlphaFoldDB" id="A0A134BAQ1"/>
<organism evidence="1 2">
    <name type="scientific">Porphyromonas somerae</name>
    <dbReference type="NCBI Taxonomy" id="322095"/>
    <lineage>
        <taxon>Bacteria</taxon>
        <taxon>Pseudomonadati</taxon>
        <taxon>Bacteroidota</taxon>
        <taxon>Bacteroidia</taxon>
        <taxon>Bacteroidales</taxon>
        <taxon>Porphyromonadaceae</taxon>
        <taxon>Porphyromonas</taxon>
    </lineage>
</organism>
<accession>A0A134BAQ1</accession>
<dbReference type="Proteomes" id="UP000070224">
    <property type="component" value="Unassembled WGS sequence"/>
</dbReference>
<dbReference type="PATRIC" id="fig|322095.3.peg.644"/>